<comment type="caution">
    <text evidence="1">The sequence shown here is derived from an EMBL/GenBank/DDBJ whole genome shotgun (WGS) entry which is preliminary data.</text>
</comment>
<reference evidence="1 2" key="1">
    <citation type="submission" date="2019-03" db="EMBL/GenBank/DDBJ databases">
        <title>Genomic Encyclopedia of Type Strains, Phase IV (KMG-IV): sequencing the most valuable type-strain genomes for metagenomic binning, comparative biology and taxonomic classification.</title>
        <authorList>
            <person name="Goeker M."/>
        </authorList>
    </citation>
    <scope>NUCLEOTIDE SEQUENCE [LARGE SCALE GENOMIC DNA]</scope>
    <source>
        <strain evidence="1 2">DSM 23344</strain>
    </source>
</reference>
<gene>
    <name evidence="1" type="ORF">EV688_103162</name>
</gene>
<keyword evidence="2" id="KW-1185">Reference proteome</keyword>
<dbReference type="RefSeq" id="WP_117317247.1">
    <property type="nucleotide sequence ID" value="NZ_QQSW01000008.1"/>
</dbReference>
<evidence type="ECO:0000313" key="1">
    <source>
        <dbReference type="EMBL" id="TCO77148.1"/>
    </source>
</evidence>
<proteinExistence type="predicted"/>
<accession>A0A4R2L3K1</accession>
<dbReference type="Proteomes" id="UP000294980">
    <property type="component" value="Unassembled WGS sequence"/>
</dbReference>
<dbReference type="EMBL" id="SLWX01000003">
    <property type="protein sequence ID" value="TCO77148.1"/>
    <property type="molecule type" value="Genomic_DNA"/>
</dbReference>
<sequence length="222" mass="24971">MTILESMANEREIQEHLSIVRQRIESEGLSRLELKLRYRQLVEEHQDSGLTDDARELARAESELVREIIHESTPPQPTPAEVVERLKHENPAAAESLDWQLKLEAKRNTVAEAEAALAEAEERGWAIDSEGYRRRAAALSSAQEALGEMEARVPPMLEREAQAISYEQEATELMYSGSMLENSADDGVQRNAQKMLGRADELFERAGQLRTARPFSNESAVS</sequence>
<evidence type="ECO:0000313" key="2">
    <source>
        <dbReference type="Proteomes" id="UP000294980"/>
    </source>
</evidence>
<dbReference type="AlphaFoldDB" id="A0A4R2L3K1"/>
<protein>
    <submittedName>
        <fullName evidence="1">Uncharacterized protein</fullName>
    </submittedName>
</protein>
<organism evidence="1 2">
    <name type="scientific">Chromatocurvus halotolerans</name>
    <dbReference type="NCBI Taxonomy" id="1132028"/>
    <lineage>
        <taxon>Bacteria</taxon>
        <taxon>Pseudomonadati</taxon>
        <taxon>Pseudomonadota</taxon>
        <taxon>Gammaproteobacteria</taxon>
        <taxon>Cellvibrionales</taxon>
        <taxon>Halieaceae</taxon>
        <taxon>Chromatocurvus</taxon>
    </lineage>
</organism>
<name>A0A4R2L3K1_9GAMM</name>